<comment type="caution">
    <text evidence="2">The sequence shown here is derived from an EMBL/GenBank/DDBJ whole genome shotgun (WGS) entry which is preliminary data.</text>
</comment>
<evidence type="ECO:0000313" key="2">
    <source>
        <dbReference type="EMBL" id="GLQ32398.1"/>
    </source>
</evidence>
<name>A0AA37W8G4_9GAMM</name>
<dbReference type="InterPro" id="IPR029058">
    <property type="entry name" value="AB_hydrolase_fold"/>
</dbReference>
<dbReference type="Gene3D" id="3.40.50.1820">
    <property type="entry name" value="alpha/beta hydrolase"/>
    <property type="match status" value="1"/>
</dbReference>
<reference evidence="2" key="2">
    <citation type="submission" date="2023-01" db="EMBL/GenBank/DDBJ databases">
        <title>Draft genome sequence of Litoribrevibacter albus strain NBRC 110071.</title>
        <authorList>
            <person name="Sun Q."/>
            <person name="Mori K."/>
        </authorList>
    </citation>
    <scope>NUCLEOTIDE SEQUENCE</scope>
    <source>
        <strain evidence="2">NBRC 110071</strain>
    </source>
</reference>
<dbReference type="Pfam" id="PF07819">
    <property type="entry name" value="PGAP1"/>
    <property type="match status" value="1"/>
</dbReference>
<proteinExistence type="predicted"/>
<dbReference type="GO" id="GO:0016788">
    <property type="term" value="F:hydrolase activity, acting on ester bonds"/>
    <property type="evidence" value="ECO:0007669"/>
    <property type="project" value="InterPro"/>
</dbReference>
<feature type="domain" description="GPI inositol-deacylase PGAP1-like alpha/beta" evidence="1">
    <location>
        <begin position="91"/>
        <end position="228"/>
    </location>
</feature>
<sequence length="434" mass="49072">MRLASEAENKNKLNTFQFTRVSLNNNQLTGDVMTDTFSVIQGILNGAIGDTLAQTQNELAIQMDFYHHNQPLELALPLDSQLPHLLSNKLIVLIHGLTNTESIWNFKAATQENKLDNYGLRLQQEFKYTPFYLRYNTGLDIHENGKAFSNKMSQLLDQYPIEVDEIVLVGYSMGGLVARCAQIDSENLWTHKVSQCIYIGTPHEGAPLERLGHLTGKLFGQIPKSYFNIWEEWINLRSTGIKSLHSGLSKQEINFHDQVQHCFISGGVFNSNKQLRDLHVGDSLVQRKSAQPANAPQTSLTAHFEKIDHFNLPRSENVFITLRKWFEKFSTETKVITYSPAIDQPFTSTGKQVRSFLNEDVLRGSSKLALDLFQKTVHTADLMHHEISQEPYSVLTKIPVVGNIADSIKTAHFTISKGVFAQLRKAETLLRACD</sequence>
<dbReference type="InterPro" id="IPR012908">
    <property type="entry name" value="PGAP1-ab_dom-like"/>
</dbReference>
<accession>A0AA37W8G4</accession>
<reference evidence="2" key="1">
    <citation type="journal article" date="2014" name="Int. J. Syst. Evol. Microbiol.">
        <title>Complete genome sequence of Corynebacterium casei LMG S-19264T (=DSM 44701T), isolated from a smear-ripened cheese.</title>
        <authorList>
            <consortium name="US DOE Joint Genome Institute (JGI-PGF)"/>
            <person name="Walter F."/>
            <person name="Albersmeier A."/>
            <person name="Kalinowski J."/>
            <person name="Ruckert C."/>
        </authorList>
    </citation>
    <scope>NUCLEOTIDE SEQUENCE</scope>
    <source>
        <strain evidence="2">NBRC 110071</strain>
    </source>
</reference>
<keyword evidence="3" id="KW-1185">Reference proteome</keyword>
<dbReference type="AlphaFoldDB" id="A0AA37W8G4"/>
<dbReference type="SUPFAM" id="SSF53474">
    <property type="entry name" value="alpha/beta-Hydrolases"/>
    <property type="match status" value="1"/>
</dbReference>
<dbReference type="Proteomes" id="UP001161389">
    <property type="component" value="Unassembled WGS sequence"/>
</dbReference>
<evidence type="ECO:0000313" key="3">
    <source>
        <dbReference type="Proteomes" id="UP001161389"/>
    </source>
</evidence>
<organism evidence="2 3">
    <name type="scientific">Litoribrevibacter albus</name>
    <dbReference type="NCBI Taxonomy" id="1473156"/>
    <lineage>
        <taxon>Bacteria</taxon>
        <taxon>Pseudomonadati</taxon>
        <taxon>Pseudomonadota</taxon>
        <taxon>Gammaproteobacteria</taxon>
        <taxon>Oceanospirillales</taxon>
        <taxon>Oceanospirillaceae</taxon>
        <taxon>Litoribrevibacter</taxon>
    </lineage>
</organism>
<protein>
    <recommendedName>
        <fullName evidence="1">GPI inositol-deacylase PGAP1-like alpha/beta domain-containing protein</fullName>
    </recommendedName>
</protein>
<dbReference type="EMBL" id="BSNM01000015">
    <property type="protein sequence ID" value="GLQ32398.1"/>
    <property type="molecule type" value="Genomic_DNA"/>
</dbReference>
<evidence type="ECO:0000259" key="1">
    <source>
        <dbReference type="Pfam" id="PF07819"/>
    </source>
</evidence>
<gene>
    <name evidence="2" type="ORF">GCM10007876_28770</name>
</gene>